<evidence type="ECO:0000313" key="1">
    <source>
        <dbReference type="EMBL" id="EFP76048.1"/>
    </source>
</evidence>
<evidence type="ECO:0000313" key="2">
    <source>
        <dbReference type="Proteomes" id="UP000008783"/>
    </source>
</evidence>
<gene>
    <name evidence="1" type="ORF">PGTG_01379</name>
</gene>
<accession>E3JVH3</accession>
<dbReference type="VEuPathDB" id="FungiDB:PGTG_01379"/>
<dbReference type="RefSeq" id="XP_003320467.1">
    <property type="nucleotide sequence ID" value="XM_003320419.1"/>
</dbReference>
<proteinExistence type="predicted"/>
<name>E3JVH3_PUCGT</name>
<keyword evidence="2" id="KW-1185">Reference proteome</keyword>
<dbReference type="InParanoid" id="E3JVH3"/>
<protein>
    <submittedName>
        <fullName evidence="1">Uncharacterized protein</fullName>
    </submittedName>
</protein>
<dbReference type="HOGENOM" id="CLU_1982654_0_0_1"/>
<reference key="1">
    <citation type="submission" date="2007-01" db="EMBL/GenBank/DDBJ databases">
        <title>The Genome Sequence of Puccinia graminis f. sp. tritici Strain CRL 75-36-700-3.</title>
        <authorList>
            <consortium name="The Broad Institute Genome Sequencing Platform"/>
            <person name="Birren B."/>
            <person name="Lander E."/>
            <person name="Galagan J."/>
            <person name="Nusbaum C."/>
            <person name="Devon K."/>
            <person name="Cuomo C."/>
            <person name="Jaffe D."/>
            <person name="Butler J."/>
            <person name="Alvarez P."/>
            <person name="Gnerre S."/>
            <person name="Grabherr M."/>
            <person name="Mauceli E."/>
            <person name="Brockman W."/>
            <person name="Young S."/>
            <person name="LaButti K."/>
            <person name="Sykes S."/>
            <person name="DeCaprio D."/>
            <person name="Crawford M."/>
            <person name="Koehrsen M."/>
            <person name="Engels R."/>
            <person name="Montgomery P."/>
            <person name="Pearson M."/>
            <person name="Howarth C."/>
            <person name="Larson L."/>
            <person name="White J."/>
            <person name="Zeng Q."/>
            <person name="Kodira C."/>
            <person name="Yandava C."/>
            <person name="Alvarado L."/>
            <person name="O'Leary S."/>
            <person name="Szabo L."/>
            <person name="Dean R."/>
            <person name="Schein J."/>
        </authorList>
    </citation>
    <scope>NUCLEOTIDE SEQUENCE</scope>
    <source>
        <strain>CRL 75-36-700-3</strain>
    </source>
</reference>
<dbReference type="KEGG" id="pgr:PGTG_01379"/>
<dbReference type="AlphaFoldDB" id="E3JVH3"/>
<reference evidence="2" key="2">
    <citation type="journal article" date="2011" name="Proc. Natl. Acad. Sci. U.S.A.">
        <title>Obligate biotrophy features unraveled by the genomic analysis of rust fungi.</title>
        <authorList>
            <person name="Duplessis S."/>
            <person name="Cuomo C.A."/>
            <person name="Lin Y.-C."/>
            <person name="Aerts A."/>
            <person name="Tisserant E."/>
            <person name="Veneault-Fourrey C."/>
            <person name="Joly D.L."/>
            <person name="Hacquard S."/>
            <person name="Amselem J."/>
            <person name="Cantarel B.L."/>
            <person name="Chiu R."/>
            <person name="Coutinho P.M."/>
            <person name="Feau N."/>
            <person name="Field M."/>
            <person name="Frey P."/>
            <person name="Gelhaye E."/>
            <person name="Goldberg J."/>
            <person name="Grabherr M.G."/>
            <person name="Kodira C.D."/>
            <person name="Kohler A."/>
            <person name="Kuees U."/>
            <person name="Lindquist E.A."/>
            <person name="Lucas S.M."/>
            <person name="Mago R."/>
            <person name="Mauceli E."/>
            <person name="Morin E."/>
            <person name="Murat C."/>
            <person name="Pangilinan J.L."/>
            <person name="Park R."/>
            <person name="Pearson M."/>
            <person name="Quesneville H."/>
            <person name="Rouhier N."/>
            <person name="Sakthikumar S."/>
            <person name="Salamov A.A."/>
            <person name="Schmutz J."/>
            <person name="Selles B."/>
            <person name="Shapiro H."/>
            <person name="Tanguay P."/>
            <person name="Tuskan G.A."/>
            <person name="Henrissat B."/>
            <person name="Van de Peer Y."/>
            <person name="Rouze P."/>
            <person name="Ellis J.G."/>
            <person name="Dodds P.N."/>
            <person name="Schein J.E."/>
            <person name="Zhong S."/>
            <person name="Hamelin R.C."/>
            <person name="Grigoriev I.V."/>
            <person name="Szabo L.J."/>
            <person name="Martin F."/>
        </authorList>
    </citation>
    <scope>NUCLEOTIDE SEQUENCE [LARGE SCALE GENOMIC DNA]</scope>
    <source>
        <strain evidence="2">CRL 75-36-700-3 / race SCCL</strain>
    </source>
</reference>
<dbReference type="EMBL" id="DS178264">
    <property type="protein sequence ID" value="EFP76048.1"/>
    <property type="molecule type" value="Genomic_DNA"/>
</dbReference>
<sequence length="126" mass="14442">MLKKLSSGFSGDKHSAERGIHTSNRIEVLDCYVNKKQFLRDDQVGAETAEYVDSVGVEIGQKGNARRMRILFKDLAVSVRFRVYTEEVEKLSATVYPKTSSGKKKLTRNWHDESTLTRREMIDDQD</sequence>
<organism evidence="1 2">
    <name type="scientific">Puccinia graminis f. sp. tritici (strain CRL 75-36-700-3 / race SCCL)</name>
    <name type="common">Black stem rust fungus</name>
    <dbReference type="NCBI Taxonomy" id="418459"/>
    <lineage>
        <taxon>Eukaryota</taxon>
        <taxon>Fungi</taxon>
        <taxon>Dikarya</taxon>
        <taxon>Basidiomycota</taxon>
        <taxon>Pucciniomycotina</taxon>
        <taxon>Pucciniomycetes</taxon>
        <taxon>Pucciniales</taxon>
        <taxon>Pucciniaceae</taxon>
        <taxon>Puccinia</taxon>
    </lineage>
</organism>
<dbReference type="GeneID" id="10533290"/>
<dbReference type="Proteomes" id="UP000008783">
    <property type="component" value="Unassembled WGS sequence"/>
</dbReference>